<dbReference type="RefSeq" id="WP_110320056.1">
    <property type="nucleotide sequence ID" value="NZ_QJJU01000042.1"/>
</dbReference>
<dbReference type="Pfam" id="PF01408">
    <property type="entry name" value="GFO_IDH_MocA"/>
    <property type="match status" value="1"/>
</dbReference>
<reference evidence="2 3" key="2">
    <citation type="submission" date="2018-06" db="EMBL/GenBank/DDBJ databases">
        <title>Sequencing of bacterial isolates from soil warming experiment in Harvard Forest, Massachusetts, USA.</title>
        <authorList>
            <person name="Deangelis K.PhD."/>
        </authorList>
    </citation>
    <scope>NUCLEOTIDE SEQUENCE [LARGE SCALE GENOMIC DNA]</scope>
    <source>
        <strain evidence="2 3">GAS496</strain>
    </source>
</reference>
<keyword evidence="3" id="KW-1185">Reference proteome</keyword>
<dbReference type="OrthoDB" id="9772350at2"/>
<reference evidence="3" key="1">
    <citation type="submission" date="2018-05" db="EMBL/GenBank/DDBJ databases">
        <authorList>
            <person name="Deangelis K."/>
            <person name="Huntemann M."/>
            <person name="Clum A."/>
            <person name="Pillay M."/>
            <person name="Palaniappan K."/>
            <person name="Varghese N."/>
            <person name="Mikhailova N."/>
            <person name="Stamatis D."/>
            <person name="Reddy T."/>
            <person name="Daum C."/>
            <person name="Shapiro N."/>
            <person name="Ivanova N."/>
            <person name="Kyrpides N."/>
            <person name="Woyke T."/>
        </authorList>
    </citation>
    <scope>NUCLEOTIDE SEQUENCE [LARGE SCALE GENOMIC DNA]</scope>
    <source>
        <strain evidence="3">GAS496</strain>
    </source>
</reference>
<proteinExistence type="predicted"/>
<dbReference type="GO" id="GO:0000166">
    <property type="term" value="F:nucleotide binding"/>
    <property type="evidence" value="ECO:0007669"/>
    <property type="project" value="InterPro"/>
</dbReference>
<protein>
    <submittedName>
        <fullName evidence="2">Putative dehydrogenase</fullName>
    </submittedName>
</protein>
<dbReference type="SUPFAM" id="SSF51735">
    <property type="entry name" value="NAD(P)-binding Rossmann-fold domains"/>
    <property type="match status" value="1"/>
</dbReference>
<feature type="domain" description="Gfo/Idh/MocA-like oxidoreductase N-terminal" evidence="1">
    <location>
        <begin position="3"/>
        <end position="85"/>
    </location>
</feature>
<evidence type="ECO:0000313" key="3">
    <source>
        <dbReference type="Proteomes" id="UP000247781"/>
    </source>
</evidence>
<dbReference type="Proteomes" id="UP000247781">
    <property type="component" value="Unassembled WGS sequence"/>
</dbReference>
<dbReference type="InterPro" id="IPR036291">
    <property type="entry name" value="NAD(P)-bd_dom_sf"/>
</dbReference>
<comment type="caution">
    <text evidence="2">The sequence shown here is derived from an EMBL/GenBank/DDBJ whole genome shotgun (WGS) entry which is preliminary data.</text>
</comment>
<sequence length="342" mass="37882">MKRALVIGSGYRVRNAFLPALSCLGIRVVGVYSRSVENARRAGEPYGIPAVEDVSSLRPGDVDVVLVSVTVSNNVEVMQQIAHLAPGAALVMDTPGISRPTDLWYLPLYRRWAQVRVAEDFMNMPQYRLVNKVIGDGHLGDITSVSMDHMGYQYHALALIRSWLGMRTPRSARGHRSAQGAVDVRYRFDGVVAGVREPYRQGEGSFTVTGTRGSIAGHPMGHPVDATIRLERIENGELAGFRVPGLDTEIMVPRLKRVRDLGLEDPSEFNVLRVDGLCEVVSSLWEPDPVNAQYRLEDAMADRLVSAAVRRFRRVPAGNIVDRVDSMLDRLRTSTAQERPPN</sequence>
<gene>
    <name evidence="2" type="ORF">C8E89_14214</name>
</gene>
<evidence type="ECO:0000259" key="1">
    <source>
        <dbReference type="Pfam" id="PF01408"/>
    </source>
</evidence>
<dbReference type="EMBL" id="QJJU01000042">
    <property type="protein sequence ID" value="PXW99127.1"/>
    <property type="molecule type" value="Genomic_DNA"/>
</dbReference>
<organism evidence="2 3">
    <name type="scientific">Mycolicibacterium moriokaense</name>
    <dbReference type="NCBI Taxonomy" id="39691"/>
    <lineage>
        <taxon>Bacteria</taxon>
        <taxon>Bacillati</taxon>
        <taxon>Actinomycetota</taxon>
        <taxon>Actinomycetes</taxon>
        <taxon>Mycobacteriales</taxon>
        <taxon>Mycobacteriaceae</taxon>
        <taxon>Mycolicibacterium</taxon>
    </lineage>
</organism>
<dbReference type="AlphaFoldDB" id="A0A318H587"/>
<name>A0A318H587_9MYCO</name>
<accession>A0A318H587</accession>
<dbReference type="InterPro" id="IPR000683">
    <property type="entry name" value="Gfo/Idh/MocA-like_OxRdtase_N"/>
</dbReference>
<dbReference type="Gene3D" id="3.40.50.720">
    <property type="entry name" value="NAD(P)-binding Rossmann-like Domain"/>
    <property type="match status" value="1"/>
</dbReference>
<evidence type="ECO:0000313" key="2">
    <source>
        <dbReference type="EMBL" id="PXW99127.1"/>
    </source>
</evidence>